<evidence type="ECO:0000256" key="4">
    <source>
        <dbReference type="ARBA" id="ARBA00022705"/>
    </source>
</evidence>
<keyword evidence="5" id="KW-0540">Nuclease</keyword>
<dbReference type="GO" id="GO:0016779">
    <property type="term" value="F:nucleotidyltransferase activity"/>
    <property type="evidence" value="ECO:0007669"/>
    <property type="project" value="UniProtKB-KW"/>
</dbReference>
<dbReference type="EMBL" id="KM877830">
    <property type="protein sequence ID" value="AJD07571.1"/>
    <property type="molecule type" value="Genomic_DNA"/>
</dbReference>
<dbReference type="GO" id="GO:0042025">
    <property type="term" value="C:host cell nucleus"/>
    <property type="evidence" value="ECO:0007669"/>
    <property type="project" value="UniProtKB-SubCell"/>
</dbReference>
<evidence type="ECO:0000256" key="2">
    <source>
        <dbReference type="ARBA" id="ARBA00022679"/>
    </source>
</evidence>
<evidence type="ECO:0000256" key="10">
    <source>
        <dbReference type="ARBA" id="ARBA00023124"/>
    </source>
</evidence>
<evidence type="ECO:0000256" key="9">
    <source>
        <dbReference type="ARBA" id="ARBA00022801"/>
    </source>
</evidence>
<organism evidence="13">
    <name type="scientific">Sewage-associated circular DNA molecule</name>
    <dbReference type="NCBI Taxonomy" id="1592207"/>
    <lineage>
        <taxon>Viruses</taxon>
        <taxon>unclassified satellites</taxon>
        <taxon>DNA satellites</taxon>
    </lineage>
</organism>
<dbReference type="GO" id="GO:0006260">
    <property type="term" value="P:DNA replication"/>
    <property type="evidence" value="ECO:0007669"/>
    <property type="project" value="UniProtKB-KW"/>
</dbReference>
<evidence type="ECO:0000256" key="5">
    <source>
        <dbReference type="ARBA" id="ARBA00022722"/>
    </source>
</evidence>
<protein>
    <submittedName>
        <fullName evidence="13">Replication-associated protein</fullName>
    </submittedName>
</protein>
<evidence type="ECO:0000256" key="1">
    <source>
        <dbReference type="ARBA" id="ARBA00004147"/>
    </source>
</evidence>
<keyword evidence="11" id="KW-0238">DNA-binding</keyword>
<evidence type="ECO:0000256" key="3">
    <source>
        <dbReference type="ARBA" id="ARBA00022695"/>
    </source>
</evidence>
<sequence length="225" mass="25679">MAPEVDRASMWSITINNPTDADRQALKAHPSFVKMVKYQDEIGDEGTLHIQGAVQTTQVRFSAMKKWLARAHIEIARNKQALLNYVEKSETAVSNTQVVVQADYLSMDAALKEIAKYAQDYVQWHTALKRPAKDKEFEKQEFWTAVRQILREKPKAVGLFTNPQLERAWINTRSVWIELCEKDRQTDRQTACQFEELETNSIVYGTEEEFQASGASSPAQDGVPQ</sequence>
<dbReference type="GO" id="GO:0046872">
    <property type="term" value="F:metal ion binding"/>
    <property type="evidence" value="ECO:0007669"/>
    <property type="project" value="UniProtKB-KW"/>
</dbReference>
<dbReference type="GO" id="GO:0016787">
    <property type="term" value="F:hydrolase activity"/>
    <property type="evidence" value="ECO:0007669"/>
    <property type="project" value="UniProtKB-KW"/>
</dbReference>
<evidence type="ECO:0000256" key="11">
    <source>
        <dbReference type="ARBA" id="ARBA00023125"/>
    </source>
</evidence>
<keyword evidence="4" id="KW-0235">DNA replication</keyword>
<proteinExistence type="predicted"/>
<evidence type="ECO:0000313" key="13">
    <source>
        <dbReference type="EMBL" id="AJD07571.1"/>
    </source>
</evidence>
<dbReference type="Pfam" id="PF02407">
    <property type="entry name" value="Viral_Rep"/>
    <property type="match status" value="1"/>
</dbReference>
<keyword evidence="7" id="KW-0547">Nucleotide-binding</keyword>
<evidence type="ECO:0000256" key="7">
    <source>
        <dbReference type="ARBA" id="ARBA00022741"/>
    </source>
</evidence>
<dbReference type="GO" id="GO:0003677">
    <property type="term" value="F:DNA binding"/>
    <property type="evidence" value="ECO:0007669"/>
    <property type="project" value="UniProtKB-KW"/>
</dbReference>
<comment type="subcellular location">
    <subcellularLocation>
        <location evidence="1">Host nucleus</location>
    </subcellularLocation>
</comment>
<reference evidence="13" key="1">
    <citation type="journal article" date="2015" name="Infect. Genet. Evol.">
        <title>Characterisation of a diverse range of circular replication-associated protein encoding DNA viruses recovered from a sewage treatment oxidation pond.</title>
        <authorList>
            <person name="Kraberger S."/>
            <person name="Arguello-Astorga G.R."/>
            <person name="Greenfield L.G."/>
            <person name="Galilee C."/>
            <person name="Law D."/>
            <person name="Martin D.P."/>
            <person name="Varsani A."/>
        </authorList>
    </citation>
    <scope>NUCLEOTIDE SEQUENCE</scope>
    <source>
        <strain evidence="13">SaCM-8_NZ_BS3610_2012</strain>
    </source>
</reference>
<accession>A0A0B4UGP7</accession>
<feature type="domain" description="CRESS-DNA virus Rep endonuclease" evidence="12">
    <location>
        <begin position="5"/>
        <end position="99"/>
    </location>
</feature>
<dbReference type="InterPro" id="IPR049912">
    <property type="entry name" value="CRESS_DNA_REP"/>
</dbReference>
<evidence type="ECO:0000259" key="12">
    <source>
        <dbReference type="PROSITE" id="PS52020"/>
    </source>
</evidence>
<dbReference type="Gene3D" id="3.40.1310.20">
    <property type="match status" value="1"/>
</dbReference>
<keyword evidence="10" id="KW-0190">Covalent protein-DNA linkage</keyword>
<keyword evidence="2" id="KW-0808">Transferase</keyword>
<name>A0A0B4UGP7_9VIRU</name>
<evidence type="ECO:0000256" key="6">
    <source>
        <dbReference type="ARBA" id="ARBA00022723"/>
    </source>
</evidence>
<keyword evidence="9" id="KW-0378">Hydrolase</keyword>
<keyword evidence="8" id="KW-0255">Endonuclease</keyword>
<dbReference type="GO" id="GO:0000166">
    <property type="term" value="F:nucleotide binding"/>
    <property type="evidence" value="ECO:0007669"/>
    <property type="project" value="UniProtKB-KW"/>
</dbReference>
<keyword evidence="6" id="KW-0479">Metal-binding</keyword>
<dbReference type="PROSITE" id="PS52020">
    <property type="entry name" value="CRESS_DNA_REP"/>
    <property type="match status" value="1"/>
</dbReference>
<keyword evidence="3" id="KW-0548">Nucleotidyltransferase</keyword>
<evidence type="ECO:0000256" key="8">
    <source>
        <dbReference type="ARBA" id="ARBA00022759"/>
    </source>
</evidence>
<dbReference type="GO" id="GO:0004519">
    <property type="term" value="F:endonuclease activity"/>
    <property type="evidence" value="ECO:0007669"/>
    <property type="project" value="UniProtKB-KW"/>
</dbReference>